<accession>A0A3M2RXI0</accession>
<dbReference type="OrthoDB" id="2219495at2759"/>
<organism evidence="8 9">
    <name type="scientific">Fusarium kuroshium</name>
    <dbReference type="NCBI Taxonomy" id="2010991"/>
    <lineage>
        <taxon>Eukaryota</taxon>
        <taxon>Fungi</taxon>
        <taxon>Dikarya</taxon>
        <taxon>Ascomycota</taxon>
        <taxon>Pezizomycotina</taxon>
        <taxon>Sordariomycetes</taxon>
        <taxon>Hypocreomycetidae</taxon>
        <taxon>Hypocreales</taxon>
        <taxon>Nectriaceae</taxon>
        <taxon>Fusarium</taxon>
        <taxon>Fusarium solani species complex</taxon>
    </lineage>
</organism>
<evidence type="ECO:0000313" key="9">
    <source>
        <dbReference type="Proteomes" id="UP000277212"/>
    </source>
</evidence>
<dbReference type="Gene3D" id="3.50.50.60">
    <property type="entry name" value="FAD/NAD(P)-binding domain"/>
    <property type="match status" value="1"/>
</dbReference>
<evidence type="ECO:0000256" key="3">
    <source>
        <dbReference type="ARBA" id="ARBA00022630"/>
    </source>
</evidence>
<evidence type="ECO:0000313" key="8">
    <source>
        <dbReference type="EMBL" id="RMJ10017.1"/>
    </source>
</evidence>
<protein>
    <recommendedName>
        <fullName evidence="7">FAD dependent oxidoreductase domain-containing protein</fullName>
    </recommendedName>
</protein>
<sequence>MAHPPSSILIVGSGVFGLGTAYALTQRPFYSNTSITVVDDCAGQFPPEDAASVDSSRIVRADYSDPHYTALAAEAQEQWRQQGDDEVGGQGRYSESGFVLCASHPPKDFNLKKSGMDYTKESWKNVESIAQATGLPTDKIERLESTKALQEKLGTDGYPGDWGYFNGNSGWADAGKGMQWLYKRANATGRIQFVDGKVTELVAEGDRVVGAKLSDSRVLNAEVVMVAAGAWSGSLVDLRGRTEATGHAVVYMDITAEEQKALDNYPVVLNLSTGLFVIPPKNQVLKIARHTFGYINPVKITKALPPSPTDKREPFIASQPYTARNDSSNPLPSEADRDLRRALKDLTPVRGLENRPWKEARICWYSDTRDGEWLIDYHPGWKGLFVATGDSGHGFKFLPNLGDKIADVLQGRGGKLGDKWRWKEIENDGVGRETDGVYKGLITEDGSRGGRPLVLCDELAKGRAPIGEPKAKL</sequence>
<proteinExistence type="inferred from homology"/>
<dbReference type="InterPro" id="IPR036188">
    <property type="entry name" value="FAD/NAD-bd_sf"/>
</dbReference>
<dbReference type="AlphaFoldDB" id="A0A3M2RXI0"/>
<dbReference type="InterPro" id="IPR045170">
    <property type="entry name" value="MTOX"/>
</dbReference>
<dbReference type="GO" id="GO:0050660">
    <property type="term" value="F:flavin adenine dinucleotide binding"/>
    <property type="evidence" value="ECO:0007669"/>
    <property type="project" value="InterPro"/>
</dbReference>
<dbReference type="STRING" id="2010991.A0A3M2RXI0"/>
<dbReference type="PANTHER" id="PTHR10961:SF46">
    <property type="entry name" value="PEROXISOMAL SARCOSINE OXIDASE"/>
    <property type="match status" value="1"/>
</dbReference>
<gene>
    <name evidence="8" type="ORF">CDV36_010368</name>
</gene>
<dbReference type="Pfam" id="PF01266">
    <property type="entry name" value="DAO"/>
    <property type="match status" value="1"/>
</dbReference>
<comment type="caution">
    <text evidence="8">The sequence shown here is derived from an EMBL/GenBank/DDBJ whole genome shotgun (WGS) entry which is preliminary data.</text>
</comment>
<dbReference type="GO" id="GO:0004657">
    <property type="term" value="F:proline dehydrogenase activity"/>
    <property type="evidence" value="ECO:0007669"/>
    <property type="project" value="TreeGrafter"/>
</dbReference>
<feature type="domain" description="FAD dependent oxidoreductase" evidence="7">
    <location>
        <begin position="8"/>
        <end position="407"/>
    </location>
</feature>
<keyword evidence="5" id="KW-0560">Oxidoreductase</keyword>
<dbReference type="PANTHER" id="PTHR10961">
    <property type="entry name" value="PEROXISOMAL SARCOSINE OXIDASE"/>
    <property type="match status" value="1"/>
</dbReference>
<evidence type="ECO:0000256" key="6">
    <source>
        <dbReference type="SAM" id="MobiDB-lite"/>
    </source>
</evidence>
<evidence type="ECO:0000256" key="5">
    <source>
        <dbReference type="ARBA" id="ARBA00023002"/>
    </source>
</evidence>
<keyword evidence="9" id="KW-1185">Reference proteome</keyword>
<evidence type="ECO:0000256" key="2">
    <source>
        <dbReference type="ARBA" id="ARBA00010989"/>
    </source>
</evidence>
<dbReference type="Proteomes" id="UP000277212">
    <property type="component" value="Unassembled WGS sequence"/>
</dbReference>
<keyword evidence="4" id="KW-0274">FAD</keyword>
<name>A0A3M2RXI0_9HYPO</name>
<reference evidence="8 9" key="1">
    <citation type="submission" date="2017-06" db="EMBL/GenBank/DDBJ databases">
        <title>Comparative genomic analysis of Ambrosia Fusariam Clade fungi.</title>
        <authorList>
            <person name="Stajich J.E."/>
            <person name="Carrillo J."/>
            <person name="Kijimoto T."/>
            <person name="Eskalen A."/>
            <person name="O'Donnell K."/>
            <person name="Kasson M."/>
        </authorList>
    </citation>
    <scope>NUCLEOTIDE SEQUENCE [LARGE SCALE GENOMIC DNA]</scope>
    <source>
        <strain evidence="8">UCR3666</strain>
    </source>
</reference>
<evidence type="ECO:0000256" key="4">
    <source>
        <dbReference type="ARBA" id="ARBA00022827"/>
    </source>
</evidence>
<evidence type="ECO:0000259" key="7">
    <source>
        <dbReference type="Pfam" id="PF01266"/>
    </source>
</evidence>
<dbReference type="EMBL" id="NKUJ01000219">
    <property type="protein sequence ID" value="RMJ10017.1"/>
    <property type="molecule type" value="Genomic_DNA"/>
</dbReference>
<dbReference type="GO" id="GO:0008115">
    <property type="term" value="F:sarcosine oxidase activity"/>
    <property type="evidence" value="ECO:0007669"/>
    <property type="project" value="TreeGrafter"/>
</dbReference>
<comment type="similarity">
    <text evidence="2">Belongs to the MSOX/MTOX family.</text>
</comment>
<keyword evidence="3" id="KW-0285">Flavoprotein</keyword>
<dbReference type="InterPro" id="IPR006076">
    <property type="entry name" value="FAD-dep_OxRdtase"/>
</dbReference>
<comment type="cofactor">
    <cofactor evidence="1">
        <name>FAD</name>
        <dbReference type="ChEBI" id="CHEBI:57692"/>
    </cofactor>
</comment>
<dbReference type="GO" id="GO:0050031">
    <property type="term" value="F:L-pipecolate oxidase activity"/>
    <property type="evidence" value="ECO:0007669"/>
    <property type="project" value="TreeGrafter"/>
</dbReference>
<feature type="region of interest" description="Disordered" evidence="6">
    <location>
        <begin position="303"/>
        <end position="334"/>
    </location>
</feature>
<dbReference type="Gene3D" id="3.30.9.10">
    <property type="entry name" value="D-Amino Acid Oxidase, subunit A, domain 2"/>
    <property type="match status" value="1"/>
</dbReference>
<dbReference type="SUPFAM" id="SSF51905">
    <property type="entry name" value="FAD/NAD(P)-binding domain"/>
    <property type="match status" value="1"/>
</dbReference>
<feature type="compositionally biased region" description="Polar residues" evidence="6">
    <location>
        <begin position="319"/>
        <end position="331"/>
    </location>
</feature>
<evidence type="ECO:0000256" key="1">
    <source>
        <dbReference type="ARBA" id="ARBA00001974"/>
    </source>
</evidence>